<proteinExistence type="predicted"/>
<keyword evidence="5" id="KW-1278">Translocase</keyword>
<dbReference type="AlphaFoldDB" id="A0A1J5Q542"/>
<comment type="caution">
    <text evidence="10">The sequence shown here is derived from an EMBL/GenBank/DDBJ whole genome shotgun (WGS) entry which is preliminary data.</text>
</comment>
<keyword evidence="6 9" id="KW-1133">Transmembrane helix</keyword>
<dbReference type="EC" id="3.6.1.1" evidence="10"/>
<dbReference type="GO" id="GO:0016020">
    <property type="term" value="C:membrane"/>
    <property type="evidence" value="ECO:0007669"/>
    <property type="project" value="InterPro"/>
</dbReference>
<comment type="subcellular location">
    <subcellularLocation>
        <location evidence="1">Endomembrane system</location>
        <topology evidence="1">Multi-pass membrane protein</topology>
    </subcellularLocation>
</comment>
<protein>
    <submittedName>
        <fullName evidence="10">K(+)-insensitive pyrophosphate-energized proton pump</fullName>
        <ecNumber evidence="10">3.6.1.1</ecNumber>
    </submittedName>
</protein>
<feature type="transmembrane region" description="Helical" evidence="9">
    <location>
        <begin position="20"/>
        <end position="40"/>
    </location>
</feature>
<keyword evidence="10" id="KW-0378">Hydrolase</keyword>
<evidence type="ECO:0000256" key="1">
    <source>
        <dbReference type="ARBA" id="ARBA00004127"/>
    </source>
</evidence>
<feature type="transmembrane region" description="Helical" evidence="9">
    <location>
        <begin position="73"/>
        <end position="90"/>
    </location>
</feature>
<dbReference type="GO" id="GO:0012505">
    <property type="term" value="C:endomembrane system"/>
    <property type="evidence" value="ECO:0007669"/>
    <property type="project" value="UniProtKB-SubCell"/>
</dbReference>
<keyword evidence="3 9" id="KW-0812">Transmembrane</keyword>
<name>A0A1J5Q542_9ZZZZ</name>
<accession>A0A1J5Q542</accession>
<feature type="transmembrane region" description="Helical" evidence="9">
    <location>
        <begin position="102"/>
        <end position="123"/>
    </location>
</feature>
<evidence type="ECO:0000256" key="4">
    <source>
        <dbReference type="ARBA" id="ARBA00022842"/>
    </source>
</evidence>
<gene>
    <name evidence="10" type="primary">hppA_10</name>
    <name evidence="10" type="ORF">GALL_432320</name>
</gene>
<evidence type="ECO:0000256" key="2">
    <source>
        <dbReference type="ARBA" id="ARBA00022448"/>
    </source>
</evidence>
<dbReference type="GO" id="GO:0004427">
    <property type="term" value="F:inorganic diphosphate phosphatase activity"/>
    <property type="evidence" value="ECO:0007669"/>
    <property type="project" value="UniProtKB-EC"/>
</dbReference>
<keyword evidence="8 9" id="KW-0472">Membrane</keyword>
<dbReference type="PANTHER" id="PTHR31998">
    <property type="entry name" value="K(+)-INSENSITIVE PYROPHOSPHATE-ENERGIZED PROTON PUMP"/>
    <property type="match status" value="1"/>
</dbReference>
<dbReference type="EMBL" id="MLJW01002276">
    <property type="protein sequence ID" value="OIQ75103.1"/>
    <property type="molecule type" value="Genomic_DNA"/>
</dbReference>
<keyword evidence="4" id="KW-0460">Magnesium</keyword>
<sequence>MSTTRLNAEGAAIHLSGSNLTYAFAVLVISLAALVVAFFLRKQVLAASEGTPKMKEIAAAIQEGASAYLSRQFKTLSVFVVLVFFILFALPGTADIRIGRSLFFLIGAVFSALVGYNGMWLAVRANVRVAAAVDRVVPKGASVGRHILPLPLNPRAESGQRHCRTFIATQSGSIVAFATNISALKNRCDKFVGRLRSSGMRKRPRVSPRPFTFNRVVSASDHLTSSIASCRFNVLRAEP</sequence>
<evidence type="ECO:0000256" key="9">
    <source>
        <dbReference type="SAM" id="Phobius"/>
    </source>
</evidence>
<dbReference type="InterPro" id="IPR004131">
    <property type="entry name" value="PPase-energised_H-pump"/>
</dbReference>
<dbReference type="GO" id="GO:0009678">
    <property type="term" value="F:diphosphate hydrolysis-driven proton transmembrane transporter activity"/>
    <property type="evidence" value="ECO:0007669"/>
    <property type="project" value="InterPro"/>
</dbReference>
<dbReference type="Pfam" id="PF03030">
    <property type="entry name" value="H_PPase"/>
    <property type="match status" value="1"/>
</dbReference>
<evidence type="ECO:0000256" key="8">
    <source>
        <dbReference type="ARBA" id="ARBA00023136"/>
    </source>
</evidence>
<evidence type="ECO:0000256" key="7">
    <source>
        <dbReference type="ARBA" id="ARBA00023065"/>
    </source>
</evidence>
<organism evidence="10">
    <name type="scientific">mine drainage metagenome</name>
    <dbReference type="NCBI Taxonomy" id="410659"/>
    <lineage>
        <taxon>unclassified sequences</taxon>
        <taxon>metagenomes</taxon>
        <taxon>ecological metagenomes</taxon>
    </lineage>
</organism>
<evidence type="ECO:0000256" key="6">
    <source>
        <dbReference type="ARBA" id="ARBA00022989"/>
    </source>
</evidence>
<evidence type="ECO:0000256" key="5">
    <source>
        <dbReference type="ARBA" id="ARBA00022967"/>
    </source>
</evidence>
<evidence type="ECO:0000256" key="3">
    <source>
        <dbReference type="ARBA" id="ARBA00022692"/>
    </source>
</evidence>
<evidence type="ECO:0000313" key="10">
    <source>
        <dbReference type="EMBL" id="OIQ75103.1"/>
    </source>
</evidence>
<keyword evidence="7" id="KW-0406">Ion transport</keyword>
<keyword evidence="2" id="KW-0813">Transport</keyword>
<reference evidence="10" key="1">
    <citation type="submission" date="2016-10" db="EMBL/GenBank/DDBJ databases">
        <title>Sequence of Gallionella enrichment culture.</title>
        <authorList>
            <person name="Poehlein A."/>
            <person name="Muehling M."/>
            <person name="Daniel R."/>
        </authorList>
    </citation>
    <scope>NUCLEOTIDE SEQUENCE</scope>
</reference>